<dbReference type="GO" id="GO:0031956">
    <property type="term" value="F:medium-chain fatty acid-CoA ligase activity"/>
    <property type="evidence" value="ECO:0007669"/>
    <property type="project" value="TreeGrafter"/>
</dbReference>
<dbReference type="Gene3D" id="3.40.50.980">
    <property type="match status" value="2"/>
</dbReference>
<evidence type="ECO:0000313" key="4">
    <source>
        <dbReference type="Proteomes" id="UP000663864"/>
    </source>
</evidence>
<dbReference type="InterPro" id="IPR045851">
    <property type="entry name" value="AMP-bd_C_sf"/>
</dbReference>
<evidence type="ECO:0000259" key="1">
    <source>
        <dbReference type="Pfam" id="PF00501"/>
    </source>
</evidence>
<reference evidence="3" key="1">
    <citation type="submission" date="2021-02" db="EMBL/GenBank/DDBJ databases">
        <authorList>
            <person name="Nowell W R."/>
        </authorList>
    </citation>
    <scope>NUCLEOTIDE SEQUENCE</scope>
</reference>
<dbReference type="GO" id="GO:0006631">
    <property type="term" value="P:fatty acid metabolic process"/>
    <property type="evidence" value="ECO:0007669"/>
    <property type="project" value="TreeGrafter"/>
</dbReference>
<dbReference type="PROSITE" id="PS00455">
    <property type="entry name" value="AMP_BINDING"/>
    <property type="match status" value="1"/>
</dbReference>
<name>A0A813T3K7_9BILA</name>
<dbReference type="Proteomes" id="UP000663864">
    <property type="component" value="Unassembled WGS sequence"/>
</dbReference>
<protein>
    <submittedName>
        <fullName evidence="3">Uncharacterized protein</fullName>
    </submittedName>
</protein>
<dbReference type="Pfam" id="PF00501">
    <property type="entry name" value="AMP-binding"/>
    <property type="match status" value="1"/>
</dbReference>
<feature type="domain" description="AMP-dependent synthetase/ligase" evidence="1">
    <location>
        <begin position="65"/>
        <end position="462"/>
    </location>
</feature>
<dbReference type="EMBL" id="CAJNOT010000051">
    <property type="protein sequence ID" value="CAF0804240.1"/>
    <property type="molecule type" value="Genomic_DNA"/>
</dbReference>
<proteinExistence type="predicted"/>
<dbReference type="InterPro" id="IPR025110">
    <property type="entry name" value="AMP-bd_C"/>
</dbReference>
<accession>A0A813T3K7</accession>
<dbReference type="Pfam" id="PF13193">
    <property type="entry name" value="AMP-binding_C"/>
    <property type="match status" value="1"/>
</dbReference>
<dbReference type="Gene3D" id="2.30.38.10">
    <property type="entry name" value="Luciferase, Domain 3"/>
    <property type="match status" value="1"/>
</dbReference>
<evidence type="ECO:0000313" key="3">
    <source>
        <dbReference type="EMBL" id="CAF0804240.1"/>
    </source>
</evidence>
<comment type="caution">
    <text evidence="3">The sequence shown here is derived from an EMBL/GenBank/DDBJ whole genome shotgun (WGS) entry which is preliminary data.</text>
</comment>
<gene>
    <name evidence="3" type="ORF">ZHD862_LOCUS2577</name>
</gene>
<dbReference type="Gene3D" id="3.30.300.30">
    <property type="match status" value="1"/>
</dbReference>
<dbReference type="InterPro" id="IPR020845">
    <property type="entry name" value="AMP-binding_CS"/>
</dbReference>
<evidence type="ECO:0000259" key="2">
    <source>
        <dbReference type="Pfam" id="PF13193"/>
    </source>
</evidence>
<sequence length="610" mass="68458">MLARSSRTWIFNRSLYPFIFTFSSRFSSSDTKTSSPSSKCIQSYYHHASDTPLLYHTVGQHLDQLAGKDPNHECYLFKGEGNKRYTYKSFLDEVNSLATSLIELGFEKGDRIGVWLPNTSENCAMTYAASKVGLIKVNINPAYMERELTYCINKVGCKGLIMRPNIKTIDSMKILNKVVPELVETKGELNAKLVPTLKHVILTAGDYGKDNESTNRISGRIHLYSDLIRKGAGSRQEKLCERQLQLDGDTPLAIFYTSGTTGQPKAATLTNFNLLNSSAPMYYTHRTLMSRTCCPVPAFHIFGEIGGTLNINGPGYFTAFPAILPDTMESMRTIQEEKCTAIIGPPIIFRDILQHPKRKEYDMSSLLYGMIGAAPVNVSLMEQIEREFPIKTMSQVYGQTENTGGLVLSIYAGDDKQRRFTSVGKAIPHVETKIADTNGRILPIGEEGEICARSYNIMKGYYGDEEKTRETITSSGWLKTGDLGIMDEDGYIYFRSRRKEMIIVGGINVYPVEIENYLLEHPNIAEAQVFSVPDQRYGEVVCAWIKVKAGTKIDNVEEVRQFLKTKIAFFKVPKYVKVIESFAPFITSTGKVQKFKLTEAMLKELSTISS</sequence>
<dbReference type="SUPFAM" id="SSF56801">
    <property type="entry name" value="Acetyl-CoA synthetase-like"/>
    <property type="match status" value="1"/>
</dbReference>
<dbReference type="InterPro" id="IPR000873">
    <property type="entry name" value="AMP-dep_synth/lig_dom"/>
</dbReference>
<dbReference type="PANTHER" id="PTHR43201">
    <property type="entry name" value="ACYL-COA SYNTHETASE"/>
    <property type="match status" value="1"/>
</dbReference>
<organism evidence="3 4">
    <name type="scientific">Rotaria sordida</name>
    <dbReference type="NCBI Taxonomy" id="392033"/>
    <lineage>
        <taxon>Eukaryota</taxon>
        <taxon>Metazoa</taxon>
        <taxon>Spiralia</taxon>
        <taxon>Gnathifera</taxon>
        <taxon>Rotifera</taxon>
        <taxon>Eurotatoria</taxon>
        <taxon>Bdelloidea</taxon>
        <taxon>Philodinida</taxon>
        <taxon>Philodinidae</taxon>
        <taxon>Rotaria</taxon>
    </lineage>
</organism>
<dbReference type="AlphaFoldDB" id="A0A813T3K7"/>
<dbReference type="PANTHER" id="PTHR43201:SF30">
    <property type="entry name" value="AMP-DEPENDENT SYNTHETASE_LIGASE DOMAIN-CONTAINING PROTEIN"/>
    <property type="match status" value="1"/>
</dbReference>
<feature type="domain" description="AMP-binding enzyme C-terminal" evidence="2">
    <location>
        <begin position="513"/>
        <end position="582"/>
    </location>
</feature>